<evidence type="ECO:0000313" key="1">
    <source>
        <dbReference type="EMBL" id="GIY75839.1"/>
    </source>
</evidence>
<keyword evidence="2" id="KW-1185">Reference proteome</keyword>
<dbReference type="AlphaFoldDB" id="A0AAV4W1P7"/>
<gene>
    <name evidence="1" type="ORF">CEXT_719711</name>
</gene>
<sequence length="75" mass="8740">MTTQYNKLQCFGKKCLTVLSNETSSWQAVRRACLSIHQRAVHKIEMNVLSDTKIFPYLSAVIWENTQLLQPERQN</sequence>
<proteinExistence type="predicted"/>
<evidence type="ECO:0000313" key="2">
    <source>
        <dbReference type="Proteomes" id="UP001054945"/>
    </source>
</evidence>
<dbReference type="Proteomes" id="UP001054945">
    <property type="component" value="Unassembled WGS sequence"/>
</dbReference>
<dbReference type="EMBL" id="BPLR01015396">
    <property type="protein sequence ID" value="GIY75839.1"/>
    <property type="molecule type" value="Genomic_DNA"/>
</dbReference>
<comment type="caution">
    <text evidence="1">The sequence shown here is derived from an EMBL/GenBank/DDBJ whole genome shotgun (WGS) entry which is preliminary data.</text>
</comment>
<reference evidence="1 2" key="1">
    <citation type="submission" date="2021-06" db="EMBL/GenBank/DDBJ databases">
        <title>Caerostris extrusa draft genome.</title>
        <authorList>
            <person name="Kono N."/>
            <person name="Arakawa K."/>
        </authorList>
    </citation>
    <scope>NUCLEOTIDE SEQUENCE [LARGE SCALE GENOMIC DNA]</scope>
</reference>
<protein>
    <submittedName>
        <fullName evidence="1">Uncharacterized protein</fullName>
    </submittedName>
</protein>
<organism evidence="1 2">
    <name type="scientific">Caerostris extrusa</name>
    <name type="common">Bark spider</name>
    <name type="synonym">Caerostris bankana</name>
    <dbReference type="NCBI Taxonomy" id="172846"/>
    <lineage>
        <taxon>Eukaryota</taxon>
        <taxon>Metazoa</taxon>
        <taxon>Ecdysozoa</taxon>
        <taxon>Arthropoda</taxon>
        <taxon>Chelicerata</taxon>
        <taxon>Arachnida</taxon>
        <taxon>Araneae</taxon>
        <taxon>Araneomorphae</taxon>
        <taxon>Entelegynae</taxon>
        <taxon>Araneoidea</taxon>
        <taxon>Araneidae</taxon>
        <taxon>Caerostris</taxon>
    </lineage>
</organism>
<accession>A0AAV4W1P7</accession>
<name>A0AAV4W1P7_CAEEX</name>